<comment type="caution">
    <text evidence="5">The sequence shown here is derived from an EMBL/GenBank/DDBJ whole genome shotgun (WGS) entry which is preliminary data.</text>
</comment>
<dbReference type="AlphaFoldDB" id="A0A9D4TJA5"/>
<name>A0A9D4TJA5_CHLVU</name>
<keyword evidence="3" id="KW-0862">Zinc</keyword>
<evidence type="ECO:0000313" key="6">
    <source>
        <dbReference type="Proteomes" id="UP001055712"/>
    </source>
</evidence>
<protein>
    <recommendedName>
        <fullName evidence="4">RING-CH-type domain-containing protein</fullName>
    </recommendedName>
</protein>
<dbReference type="SMART" id="SM00744">
    <property type="entry name" value="RINGv"/>
    <property type="match status" value="1"/>
</dbReference>
<evidence type="ECO:0000256" key="1">
    <source>
        <dbReference type="ARBA" id="ARBA00022723"/>
    </source>
</evidence>
<feature type="domain" description="RING-CH-type" evidence="4">
    <location>
        <begin position="1"/>
        <end position="68"/>
    </location>
</feature>
<dbReference type="GO" id="GO:0008270">
    <property type="term" value="F:zinc ion binding"/>
    <property type="evidence" value="ECO:0007669"/>
    <property type="project" value="UniProtKB-KW"/>
</dbReference>
<evidence type="ECO:0000256" key="2">
    <source>
        <dbReference type="ARBA" id="ARBA00022771"/>
    </source>
</evidence>
<accession>A0A9D4TJA5</accession>
<dbReference type="SUPFAM" id="SSF57850">
    <property type="entry name" value="RING/U-box"/>
    <property type="match status" value="1"/>
</dbReference>
<dbReference type="InterPro" id="IPR013083">
    <property type="entry name" value="Znf_RING/FYVE/PHD"/>
</dbReference>
<keyword evidence="6" id="KW-1185">Reference proteome</keyword>
<gene>
    <name evidence="5" type="ORF">D9Q98_007003</name>
</gene>
<sequence length="340" mass="37363">MDQEEEPTCRVCWGGPGGPLGLADALLRPCACRSPIHLSCLHSWQVEKMIMLRDASRCEVCHELYQVPRPTLQALAEAGGIDSWKLRLVRCWAAARPALATAWKAVTYVGVVLIRYCHLVQSSLHSIVLCAGPGVAPELWNGGATPPSQLAQLARLATVSAPLLVAWCALEYAFVRDWQVVRRQGSSWRVATKVATGSAMAAAALLLQRWCHVDWHAAGAPDKQPVSARAADMLAWFTLAATTLRITSATATWSLILGDWGPKALRSLTADGKRLFELGHAAGKADWEQFKTARNMLLLFQQRPAALRSLHAALRRTGQCWFLPDWFPTAVRSWLCDRGL</sequence>
<dbReference type="Proteomes" id="UP001055712">
    <property type="component" value="Unassembled WGS sequence"/>
</dbReference>
<proteinExistence type="predicted"/>
<dbReference type="PROSITE" id="PS51292">
    <property type="entry name" value="ZF_RING_CH"/>
    <property type="match status" value="1"/>
</dbReference>
<reference evidence="5" key="1">
    <citation type="journal article" date="2019" name="Plant J.">
        <title>Chlorella vulgaris genome assembly and annotation reveals the molecular basis for metabolic acclimation to high light conditions.</title>
        <authorList>
            <person name="Cecchin M."/>
            <person name="Marcolungo L."/>
            <person name="Rossato M."/>
            <person name="Girolomoni L."/>
            <person name="Cosentino E."/>
            <person name="Cuine S."/>
            <person name="Li-Beisson Y."/>
            <person name="Delledonne M."/>
            <person name="Ballottari M."/>
        </authorList>
    </citation>
    <scope>NUCLEOTIDE SEQUENCE</scope>
    <source>
        <strain evidence="5">211/11P</strain>
    </source>
</reference>
<evidence type="ECO:0000259" key="4">
    <source>
        <dbReference type="PROSITE" id="PS51292"/>
    </source>
</evidence>
<dbReference type="Gene3D" id="3.30.40.10">
    <property type="entry name" value="Zinc/RING finger domain, C3HC4 (zinc finger)"/>
    <property type="match status" value="1"/>
</dbReference>
<dbReference type="InterPro" id="IPR011016">
    <property type="entry name" value="Znf_RING-CH"/>
</dbReference>
<reference evidence="5" key="2">
    <citation type="submission" date="2020-11" db="EMBL/GenBank/DDBJ databases">
        <authorList>
            <person name="Cecchin M."/>
            <person name="Marcolungo L."/>
            <person name="Rossato M."/>
            <person name="Girolomoni L."/>
            <person name="Cosentino E."/>
            <person name="Cuine S."/>
            <person name="Li-Beisson Y."/>
            <person name="Delledonne M."/>
            <person name="Ballottari M."/>
        </authorList>
    </citation>
    <scope>NUCLEOTIDE SEQUENCE</scope>
    <source>
        <strain evidence="5">211/11P</strain>
        <tissue evidence="5">Whole cell</tissue>
    </source>
</reference>
<keyword evidence="2" id="KW-0863">Zinc-finger</keyword>
<dbReference type="EMBL" id="SIDB01000010">
    <property type="protein sequence ID" value="KAI3427063.1"/>
    <property type="molecule type" value="Genomic_DNA"/>
</dbReference>
<organism evidence="5 6">
    <name type="scientific">Chlorella vulgaris</name>
    <name type="common">Green alga</name>
    <dbReference type="NCBI Taxonomy" id="3077"/>
    <lineage>
        <taxon>Eukaryota</taxon>
        <taxon>Viridiplantae</taxon>
        <taxon>Chlorophyta</taxon>
        <taxon>core chlorophytes</taxon>
        <taxon>Trebouxiophyceae</taxon>
        <taxon>Chlorellales</taxon>
        <taxon>Chlorellaceae</taxon>
        <taxon>Chlorella clade</taxon>
        <taxon>Chlorella</taxon>
    </lineage>
</organism>
<evidence type="ECO:0000256" key="3">
    <source>
        <dbReference type="ARBA" id="ARBA00022833"/>
    </source>
</evidence>
<keyword evidence="1" id="KW-0479">Metal-binding</keyword>
<evidence type="ECO:0000313" key="5">
    <source>
        <dbReference type="EMBL" id="KAI3427063.1"/>
    </source>
</evidence>